<organism evidence="1 2">
    <name type="scientific">Yersinia enterocolitica</name>
    <dbReference type="NCBI Taxonomy" id="630"/>
    <lineage>
        <taxon>Bacteria</taxon>
        <taxon>Pseudomonadati</taxon>
        <taxon>Pseudomonadota</taxon>
        <taxon>Gammaproteobacteria</taxon>
        <taxon>Enterobacterales</taxon>
        <taxon>Yersiniaceae</taxon>
        <taxon>Yersinia</taxon>
    </lineage>
</organism>
<reference evidence="1 2" key="1">
    <citation type="submission" date="2015-03" db="EMBL/GenBank/DDBJ databases">
        <authorList>
            <person name="Murphy D."/>
        </authorList>
    </citation>
    <scope>NUCLEOTIDE SEQUENCE [LARGE SCALE GENOMIC DNA]</scope>
    <source>
        <strain evidence="1 2">IP26249</strain>
    </source>
</reference>
<protein>
    <submittedName>
        <fullName evidence="1">Uncharacterized protein</fullName>
    </submittedName>
</protein>
<name>A0A0H5H6N4_YEREN</name>
<proteinExistence type="predicted"/>
<dbReference type="AlphaFoldDB" id="A0A0H5H6N4"/>
<gene>
    <name evidence="1" type="ORF">ERS137941_02785</name>
</gene>
<evidence type="ECO:0000313" key="1">
    <source>
        <dbReference type="EMBL" id="CFQ66980.1"/>
    </source>
</evidence>
<accession>A0A0H5H6N4</accession>
<sequence length="127" mass="14415">MISHTYKNLALKKKCATINLNMVFRKKILTLLFISYFYKFYEILTTHKIRPISQALLEGNSTILILVFNHFFSMTIIGIQDPPCGEDTASLLIGFPLKLSTKIECFSPAENKCSSPHCRKLTVIGNN</sequence>
<evidence type="ECO:0000313" key="2">
    <source>
        <dbReference type="Proteomes" id="UP000048841"/>
    </source>
</evidence>
<dbReference type="Proteomes" id="UP000048841">
    <property type="component" value="Unassembled WGS sequence"/>
</dbReference>
<dbReference type="EMBL" id="CGBR01000020">
    <property type="protein sequence ID" value="CFQ66980.1"/>
    <property type="molecule type" value="Genomic_DNA"/>
</dbReference>